<protein>
    <submittedName>
        <fullName evidence="3">Uncharacterized protein</fullName>
    </submittedName>
</protein>
<evidence type="ECO:0000256" key="1">
    <source>
        <dbReference type="SAM" id="MobiDB-lite"/>
    </source>
</evidence>
<feature type="region of interest" description="Disordered" evidence="1">
    <location>
        <begin position="462"/>
        <end position="632"/>
    </location>
</feature>
<organism evidence="3">
    <name type="scientific">Cladocopium goreaui</name>
    <dbReference type="NCBI Taxonomy" id="2562237"/>
    <lineage>
        <taxon>Eukaryota</taxon>
        <taxon>Sar</taxon>
        <taxon>Alveolata</taxon>
        <taxon>Dinophyceae</taxon>
        <taxon>Suessiales</taxon>
        <taxon>Symbiodiniaceae</taxon>
        <taxon>Cladocopium</taxon>
    </lineage>
</organism>
<feature type="compositionally biased region" description="Low complexity" evidence="1">
    <location>
        <begin position="481"/>
        <end position="491"/>
    </location>
</feature>
<evidence type="ECO:0000313" key="4">
    <source>
        <dbReference type="EMBL" id="CAL1155450.1"/>
    </source>
</evidence>
<feature type="compositionally biased region" description="Basic and acidic residues" evidence="1">
    <location>
        <begin position="622"/>
        <end position="632"/>
    </location>
</feature>
<evidence type="ECO:0000256" key="2">
    <source>
        <dbReference type="SAM" id="Phobius"/>
    </source>
</evidence>
<name>A0A9P1D2I6_9DINO</name>
<dbReference type="EMBL" id="CAMXCT030003036">
    <property type="protein sequence ID" value="CAL4789387.1"/>
    <property type="molecule type" value="Genomic_DNA"/>
</dbReference>
<comment type="caution">
    <text evidence="3">The sequence shown here is derived from an EMBL/GenBank/DDBJ whole genome shotgun (WGS) entry which is preliminary data.</text>
</comment>
<feature type="compositionally biased region" description="Basic residues" evidence="1">
    <location>
        <begin position="549"/>
        <end position="571"/>
    </location>
</feature>
<keyword evidence="2" id="KW-0472">Membrane</keyword>
<feature type="region of interest" description="Disordered" evidence="1">
    <location>
        <begin position="1197"/>
        <end position="1217"/>
    </location>
</feature>
<dbReference type="EMBL" id="CAMXCT020003036">
    <property type="protein sequence ID" value="CAL1155450.1"/>
    <property type="molecule type" value="Genomic_DNA"/>
</dbReference>
<evidence type="ECO:0000313" key="5">
    <source>
        <dbReference type="Proteomes" id="UP001152797"/>
    </source>
</evidence>
<feature type="region of interest" description="Disordered" evidence="1">
    <location>
        <begin position="347"/>
        <end position="369"/>
    </location>
</feature>
<keyword evidence="5" id="KW-1185">Reference proteome</keyword>
<reference evidence="4" key="2">
    <citation type="submission" date="2024-04" db="EMBL/GenBank/DDBJ databases">
        <authorList>
            <person name="Chen Y."/>
            <person name="Shah S."/>
            <person name="Dougan E. K."/>
            <person name="Thang M."/>
            <person name="Chan C."/>
        </authorList>
    </citation>
    <scope>NUCLEOTIDE SEQUENCE [LARGE SCALE GENOMIC DNA]</scope>
</reference>
<keyword evidence="2" id="KW-1133">Transmembrane helix</keyword>
<accession>A0A9P1D2I6</accession>
<feature type="compositionally biased region" description="Low complexity" evidence="1">
    <location>
        <begin position="1364"/>
        <end position="1375"/>
    </location>
</feature>
<sequence>AIYEPKSQRAERLRLAHLPGALLVEIPNNWTLCSSTQDCGRIEFLAKEVEAGSKKKPDTMIMARALETGTKYANLFKSQAKKKQIFVKFSVEKGEAAAAEMAGEAPPAVNITDNMMKDIVENYKTGGSVKDLAKYYKSCVDGAVVWSCGCQAASALRAKLLKDGSLIAWPGPTMVGVTKNKEAQRINTPLLKLVADFWCPQWTAPAMIPIDDIKAEVRKLREYLSLPCRPAQVHCDGDAIKTFVTAISRELHNAETKRDPLVHELYSHFRAYWPHKRSQVSQEPPEVEAAVGEAEAAGRGAGEAADNRPSPESEESLDEEVDDVELALALGVPSNCVEKMSPRKVAVPDGSMDGQEVHPKEPSHTSGIAQPELSAAELRDLRIQELTALLAKCKRTPMVTAAEASVPAVQPENPDQVQTVPCDLTPIVKTFYGPVESKSNAFQHAEMDDKNDPESLLTAKTRRLDSFADPPEVARPDSSESKLAAASAAGGEEADGEEIEPRNLDSVFDAEADISRMEQQNWKRELDRQSKKEDEGDGNETEKPSSAGRKPRAKAKAKAKSKAKAKAKSTRTKTVAAAEEGEKKKTGRGKKKALRDQSEPDLVTPPPKESKVRGTGSKRKAPKNDLDEVEGKKVKKTFARRYRPTTASGAALWDALSAAFATVAIQLNAPSKMEASFWTYAVGKFSDEGFDIGSMTQKDLDGEAQTAAGMFVYEQNQRMAAATSAAAFLLVILLLSWQSFFDLGRSREYEVVEYFAGCARISRMAAGMGYRCAICVALEGKLDNLVTFWGICCSSWVHMNTGTSQRDALTPMGCAAFHSVNMANLLTSRSILLILLCICMGGVPVIENPGTSLIWMHDRFQWLLEVLERCGMKMYKQRFWMCHFNSPSMKRTILWSTGSAIAALKRYATMKKADFTFDPKNSTTVRYTNSGGKKAYKGSSKLKASQTYTPQFAAFTARMLPFLTDSKFKQKLPAVDESKPFIQIFEEMGWGDVWDAEREADEIRAAQAAVVPKGPHDTLPPGVVEVVDSQPATPDGRVALSKDAIDKRLRRVFQPRAYGTYLVSEDFVKKCTARGEDREKLLIMFEKCDYDKFVRRCKKITQEIDETELDIGYSFMTVEDMENEGWKIDGVIAYCENDPSLQRTSKYGGGTMYWVENAITGHKRNIKRNTLERMMEWEEDGEVQDLDLTLPGRQALGNAFGHQDAGNAPGPGPSEGEFAKALRQAGFPEVESKAAPQTIVNKVLTGIQKRVLKMQEFLDKFKGCQDMPLVAKMVEKIQGLKGSLEEQGEKLSELHGTGIIDGFGQELQQSMNDAIRQARKVAGEALMLEPRARALLNDVQRKRRSELPGNSSKRPKPGLTPQGKARAPKAAPKQVAKAKAKAKGAAAPK</sequence>
<reference evidence="3" key="1">
    <citation type="submission" date="2022-10" db="EMBL/GenBank/DDBJ databases">
        <authorList>
            <person name="Chen Y."/>
            <person name="Dougan E. K."/>
            <person name="Chan C."/>
            <person name="Rhodes N."/>
            <person name="Thang M."/>
        </authorList>
    </citation>
    <scope>NUCLEOTIDE SEQUENCE</scope>
</reference>
<keyword evidence="2" id="KW-0812">Transmembrane</keyword>
<dbReference type="EMBL" id="CAMXCT010003036">
    <property type="protein sequence ID" value="CAI4002075.1"/>
    <property type="molecule type" value="Genomic_DNA"/>
</dbReference>
<feature type="region of interest" description="Disordered" evidence="1">
    <location>
        <begin position="1336"/>
        <end position="1389"/>
    </location>
</feature>
<feature type="compositionally biased region" description="Basic and acidic residues" evidence="1">
    <location>
        <begin position="462"/>
        <end position="480"/>
    </location>
</feature>
<feature type="transmembrane region" description="Helical" evidence="2">
    <location>
        <begin position="719"/>
        <end position="737"/>
    </location>
</feature>
<gene>
    <name evidence="3" type="ORF">C1SCF055_LOCUS28056</name>
</gene>
<feature type="transmembrane region" description="Helical" evidence="2">
    <location>
        <begin position="826"/>
        <end position="846"/>
    </location>
</feature>
<feature type="region of interest" description="Disordered" evidence="1">
    <location>
        <begin position="277"/>
        <end position="319"/>
    </location>
</feature>
<evidence type="ECO:0000313" key="3">
    <source>
        <dbReference type="EMBL" id="CAI4002075.1"/>
    </source>
</evidence>
<feature type="non-terminal residue" evidence="3">
    <location>
        <position position="1"/>
    </location>
</feature>
<feature type="compositionally biased region" description="Low complexity" evidence="1">
    <location>
        <begin position="283"/>
        <end position="304"/>
    </location>
</feature>
<feature type="compositionally biased region" description="Basic and acidic residues" evidence="1">
    <location>
        <begin position="513"/>
        <end position="534"/>
    </location>
</feature>
<proteinExistence type="predicted"/>
<dbReference type="Proteomes" id="UP001152797">
    <property type="component" value="Unassembled WGS sequence"/>
</dbReference>